<dbReference type="InterPro" id="IPR043502">
    <property type="entry name" value="DNA/RNA_pol_sf"/>
</dbReference>
<evidence type="ECO:0000259" key="2">
    <source>
        <dbReference type="Pfam" id="PF00817"/>
    </source>
</evidence>
<dbReference type="SUPFAM" id="SSF56672">
    <property type="entry name" value="DNA/RNA polymerases"/>
    <property type="match status" value="1"/>
</dbReference>
<evidence type="ECO:0000313" key="4">
    <source>
        <dbReference type="Proteomes" id="UP000223606"/>
    </source>
</evidence>
<keyword evidence="4" id="KW-1185">Reference proteome</keyword>
<feature type="domain" description="UmuC" evidence="2">
    <location>
        <begin position="9"/>
        <end position="133"/>
    </location>
</feature>
<dbReference type="PANTHER" id="PTHR35369">
    <property type="entry name" value="BLR3025 PROTEIN-RELATED"/>
    <property type="match status" value="1"/>
</dbReference>
<accession>A0A2C9D0V1</accession>
<dbReference type="InterPro" id="IPR001126">
    <property type="entry name" value="UmuC"/>
</dbReference>
<gene>
    <name evidence="3" type="ORF">HDIA_0323</name>
</gene>
<dbReference type="Pfam" id="PF00817">
    <property type="entry name" value="IMS"/>
    <property type="match status" value="1"/>
</dbReference>
<dbReference type="InterPro" id="IPR050356">
    <property type="entry name" value="SulA_CellDiv_inhibitor"/>
</dbReference>
<dbReference type="Proteomes" id="UP000223606">
    <property type="component" value="Chromosome 1"/>
</dbReference>
<proteinExistence type="predicted"/>
<evidence type="ECO:0000313" key="3">
    <source>
        <dbReference type="EMBL" id="SON53864.1"/>
    </source>
</evidence>
<dbReference type="AlphaFoldDB" id="A0A2C9D0V1"/>
<reference evidence="4" key="1">
    <citation type="submission" date="2017-09" db="EMBL/GenBank/DDBJ databases">
        <title>Genome sequence of Nannocystis excedens DSM 71.</title>
        <authorList>
            <person name="Blom J."/>
        </authorList>
    </citation>
    <scope>NUCLEOTIDE SEQUENCE [LARGE SCALE GENOMIC DNA]</scope>
    <source>
        <strain evidence="4">type strain: E19</strain>
    </source>
</reference>
<protein>
    <submittedName>
        <fullName evidence="3">DNA polymerase IV</fullName>
    </submittedName>
</protein>
<name>A0A2C9D0V1_9HYPH</name>
<dbReference type="KEGG" id="hdi:HDIA_0323"/>
<dbReference type="EMBL" id="LT960614">
    <property type="protein sequence ID" value="SON53864.1"/>
    <property type="molecule type" value="Genomic_DNA"/>
</dbReference>
<organism evidence="3 4">
    <name type="scientific">Hartmannibacter diazotrophicus</name>
    <dbReference type="NCBI Taxonomy" id="1482074"/>
    <lineage>
        <taxon>Bacteria</taxon>
        <taxon>Pseudomonadati</taxon>
        <taxon>Pseudomonadota</taxon>
        <taxon>Alphaproteobacteria</taxon>
        <taxon>Hyphomicrobiales</taxon>
        <taxon>Pleomorphomonadaceae</taxon>
        <taxon>Hartmannibacter</taxon>
    </lineage>
</organism>
<dbReference type="GO" id="GO:0006281">
    <property type="term" value="P:DNA repair"/>
    <property type="evidence" value="ECO:0007669"/>
    <property type="project" value="InterPro"/>
</dbReference>
<keyword evidence="1" id="KW-0227">DNA damage</keyword>
<evidence type="ECO:0000256" key="1">
    <source>
        <dbReference type="ARBA" id="ARBA00022763"/>
    </source>
</evidence>
<sequence length="497" mass="54463">MQTMSVPSAPVVFVEKVKSALRLAAVDREAGRQGLIPGLTLADARARIPELCVADMDRPADAASLARIADACDRYTPLVEIEAPEMLFLDITGCAHLFGGEAGLCRDLATRLKGAGFEARISLAGTPHAARALARSGRQVIVPPGEEAEAVAGVPIEALDLAPGTLTTLTRAGLKTIGDLARQPRPSLAARFGTETVSRLIRTLGQEDTAITPRRALPDLTVERRFAEPVGRTDDAFAALAGLCRDMADLLEARGEGGRHFEATFFRTDGTVFRLCVETGRPARDPALVMRLFNERLGALADPLDPGFGFDLVRLAVRFADRVEARQHSLDANDLEDEAVATLTDRLAARFGVARVQRLAPVDSHIPERAARALAVHAAQREPQRLSWDHAEEDADEDAPPVRPIHLFAAPQPIEALAEVPDGPPLKFRWRRVLHEIARAEGPERIAPEWWLTGEGAPTRDYYRVEDSRGCRFWVFREGLFHEEEARPRWFLHGVFA</sequence>
<dbReference type="PANTHER" id="PTHR35369:SF2">
    <property type="entry name" value="BLR3025 PROTEIN"/>
    <property type="match status" value="1"/>
</dbReference>
<dbReference type="CDD" id="cd03468">
    <property type="entry name" value="PolY_like"/>
    <property type="match status" value="1"/>
</dbReference>